<dbReference type="InterPro" id="IPR052570">
    <property type="entry name" value="FliJ"/>
</dbReference>
<proteinExistence type="inferred from homology"/>
<comment type="subcellular location">
    <subcellularLocation>
        <location evidence="1">Cell membrane</location>
        <topology evidence="1">Peripheral membrane protein</topology>
        <orientation evidence="1">Cytoplasmic side</orientation>
    </subcellularLocation>
</comment>
<name>A0ABQ0AAF7_9GAMM</name>
<evidence type="ECO:0000256" key="8">
    <source>
        <dbReference type="ARBA" id="ARBA00022927"/>
    </source>
</evidence>
<evidence type="ECO:0000256" key="4">
    <source>
        <dbReference type="ARBA" id="ARBA00022448"/>
    </source>
</evidence>
<organism evidence="12 13">
    <name type="scientific">Sessilibacter corallicola</name>
    <dbReference type="NCBI Taxonomy" id="2904075"/>
    <lineage>
        <taxon>Bacteria</taxon>
        <taxon>Pseudomonadati</taxon>
        <taxon>Pseudomonadota</taxon>
        <taxon>Gammaproteobacteria</taxon>
        <taxon>Cellvibrionales</taxon>
        <taxon>Cellvibrionaceae</taxon>
        <taxon>Sessilibacter</taxon>
    </lineage>
</organism>
<keyword evidence="5" id="KW-1003">Cell membrane</keyword>
<evidence type="ECO:0000313" key="13">
    <source>
        <dbReference type="Proteomes" id="UP001465153"/>
    </source>
</evidence>
<dbReference type="EMBL" id="BAABWN010000007">
    <property type="protein sequence ID" value="GAA6168585.1"/>
    <property type="molecule type" value="Genomic_DNA"/>
</dbReference>
<comment type="similarity">
    <text evidence="2">Belongs to the FliJ family.</text>
</comment>
<evidence type="ECO:0000256" key="3">
    <source>
        <dbReference type="ARBA" id="ARBA00020392"/>
    </source>
</evidence>
<dbReference type="Proteomes" id="UP001465153">
    <property type="component" value="Unassembled WGS sequence"/>
</dbReference>
<dbReference type="InterPro" id="IPR053716">
    <property type="entry name" value="Flag_assembly_chemotaxis_eff"/>
</dbReference>
<keyword evidence="8" id="KW-0653">Protein transport</keyword>
<feature type="region of interest" description="Disordered" evidence="11">
    <location>
        <begin position="109"/>
        <end position="146"/>
    </location>
</feature>
<sequence length="146" mass="17673">MRFNQYVLMLKVAEKEEYKAAQLLQQQRDNFLSQQQQVESIEQYYEQYKSELSESTNANLHLLESRRNYLHQLDYLLKSQSENLEIIRQQLEKSKAFWLEKHRRKQKIQEAASNAERLHRTQLEKKQQQSIDDSYSQRNPARSPLQ</sequence>
<gene>
    <name evidence="12" type="ORF">NBRC116591_23960</name>
</gene>
<evidence type="ECO:0000256" key="9">
    <source>
        <dbReference type="ARBA" id="ARBA00023136"/>
    </source>
</evidence>
<evidence type="ECO:0000256" key="2">
    <source>
        <dbReference type="ARBA" id="ARBA00010004"/>
    </source>
</evidence>
<keyword evidence="4" id="KW-0813">Transport</keyword>
<evidence type="ECO:0000256" key="10">
    <source>
        <dbReference type="ARBA" id="ARBA00023225"/>
    </source>
</evidence>
<evidence type="ECO:0000256" key="5">
    <source>
        <dbReference type="ARBA" id="ARBA00022475"/>
    </source>
</evidence>
<comment type="caution">
    <text evidence="12">The sequence shown here is derived from an EMBL/GenBank/DDBJ whole genome shotgun (WGS) entry which is preliminary data.</text>
</comment>
<evidence type="ECO:0000256" key="11">
    <source>
        <dbReference type="SAM" id="MobiDB-lite"/>
    </source>
</evidence>
<keyword evidence="13" id="KW-1185">Reference proteome</keyword>
<feature type="compositionally biased region" description="Basic and acidic residues" evidence="11">
    <location>
        <begin position="116"/>
        <end position="127"/>
    </location>
</feature>
<evidence type="ECO:0000256" key="6">
    <source>
        <dbReference type="ARBA" id="ARBA00022500"/>
    </source>
</evidence>
<evidence type="ECO:0000256" key="7">
    <source>
        <dbReference type="ARBA" id="ARBA00022795"/>
    </source>
</evidence>
<keyword evidence="7" id="KW-1005">Bacterial flagellum biogenesis</keyword>
<keyword evidence="9" id="KW-0472">Membrane</keyword>
<keyword evidence="6" id="KW-0145">Chemotaxis</keyword>
<keyword evidence="10" id="KW-1006">Bacterial flagellum protein export</keyword>
<reference evidence="12 13" key="1">
    <citation type="submission" date="2024-04" db="EMBL/GenBank/DDBJ databases">
        <title>Draft genome sequence of Sessilibacter corallicola NBRC 116591.</title>
        <authorList>
            <person name="Miyakawa T."/>
            <person name="Kusuya Y."/>
            <person name="Miura T."/>
        </authorList>
    </citation>
    <scope>NUCLEOTIDE SEQUENCE [LARGE SCALE GENOMIC DNA]</scope>
    <source>
        <strain evidence="12 13">KU-00831-HH</strain>
    </source>
</reference>
<dbReference type="Pfam" id="PF02050">
    <property type="entry name" value="FliJ"/>
    <property type="match status" value="1"/>
</dbReference>
<dbReference type="PANTHER" id="PTHR38786">
    <property type="entry name" value="FLAGELLAR FLIJ PROTEIN"/>
    <property type="match status" value="1"/>
</dbReference>
<evidence type="ECO:0000313" key="12">
    <source>
        <dbReference type="EMBL" id="GAA6168585.1"/>
    </source>
</evidence>
<dbReference type="RefSeq" id="WP_353303310.1">
    <property type="nucleotide sequence ID" value="NZ_BAABWN010000007.1"/>
</dbReference>
<accession>A0ABQ0AAF7</accession>
<evidence type="ECO:0000256" key="1">
    <source>
        <dbReference type="ARBA" id="ARBA00004413"/>
    </source>
</evidence>
<dbReference type="InterPro" id="IPR012823">
    <property type="entry name" value="Flagell_FliJ"/>
</dbReference>
<dbReference type="Gene3D" id="1.10.287.1700">
    <property type="match status" value="1"/>
</dbReference>
<feature type="compositionally biased region" description="Polar residues" evidence="11">
    <location>
        <begin position="128"/>
        <end position="146"/>
    </location>
</feature>
<protein>
    <recommendedName>
        <fullName evidence="3">Flagellar FliJ protein</fullName>
    </recommendedName>
</protein>
<dbReference type="PANTHER" id="PTHR38786:SF1">
    <property type="entry name" value="FLAGELLAR FLIJ PROTEIN"/>
    <property type="match status" value="1"/>
</dbReference>